<proteinExistence type="predicted"/>
<accession>A0A840NXL2</accession>
<feature type="compositionally biased region" description="Basic and acidic residues" evidence="1">
    <location>
        <begin position="15"/>
        <end position="24"/>
    </location>
</feature>
<organism evidence="2 3">
    <name type="scientific">Bartonella callosciuri</name>
    <dbReference type="NCBI Taxonomy" id="686223"/>
    <lineage>
        <taxon>Bacteria</taxon>
        <taxon>Pseudomonadati</taxon>
        <taxon>Pseudomonadota</taxon>
        <taxon>Alphaproteobacteria</taxon>
        <taxon>Hyphomicrobiales</taxon>
        <taxon>Bartonellaceae</taxon>
        <taxon>Bartonella</taxon>
    </lineage>
</organism>
<name>A0A840NXL2_9HYPH</name>
<feature type="compositionally biased region" description="Polar residues" evidence="1">
    <location>
        <begin position="477"/>
        <end position="488"/>
    </location>
</feature>
<evidence type="ECO:0000256" key="1">
    <source>
        <dbReference type="SAM" id="MobiDB-lite"/>
    </source>
</evidence>
<evidence type="ECO:0000313" key="3">
    <source>
        <dbReference type="Proteomes" id="UP000561417"/>
    </source>
</evidence>
<dbReference type="NCBIfam" id="NF033856">
    <property type="entry name" value="T4SS_effec_BID"/>
    <property type="match status" value="2"/>
</dbReference>
<evidence type="ECO:0008006" key="4">
    <source>
        <dbReference type="Google" id="ProtNLM"/>
    </source>
</evidence>
<sequence>MKKRQPSPFIAQMMEKFERSHEESTTTPINPRSAPKTQAPPLPQGAEKFVEERAPLQQTPHVSDEELSNITAQESQTPSVKVAPPKPPRTKAKAPSSQTTQESQPQSMRVAPQRPPRARDKELSSQAIQESQTPSIKVVPPEPPHTQTKAPSSPTTQESGVVYAEVVIQTPQQPKDRQQSDRAAQEDKTIYATVVPQRVSSSLSKEEIILRVRNNMFVQACKDEIESLSQAVYGKPDIFQKKLEEIEKNPFLGESLSLQVAANPKFIAPLVGKKVLGIKSQARKQAEENVSPLCLALENYAETVKQAKESILHGHRAKQTRHRESMDLTQMAESLQKPRQPEQERAPLSQKEIARRVKSNTAVQYCQAEIIYWCTIAYNDPRILQYRLEEIQKSPEMGEELAWQVTTHPRLFGKLAGYNIHGFKNKARKEAESALTRLGEAIEGYAEAVKQAEENIVQTHQENQRRQAQQPGELDKNLQQQQRLSQSPKPAERLAETVHHQTSSETSRQAERQPVDVQPKKVAALKAMALTG</sequence>
<feature type="region of interest" description="Disordered" evidence="1">
    <location>
        <begin position="1"/>
        <end position="158"/>
    </location>
</feature>
<gene>
    <name evidence="2" type="ORF">HNQ69_001122</name>
</gene>
<protein>
    <recommendedName>
        <fullName evidence="4">BepF protein</fullName>
    </recommendedName>
</protein>
<feature type="compositionally biased region" description="Polar residues" evidence="1">
    <location>
        <begin position="460"/>
        <end position="470"/>
    </location>
</feature>
<feature type="compositionally biased region" description="Low complexity" evidence="1">
    <location>
        <begin position="93"/>
        <end position="107"/>
    </location>
</feature>
<feature type="compositionally biased region" description="Polar residues" evidence="1">
    <location>
        <begin position="68"/>
        <end position="79"/>
    </location>
</feature>
<reference evidence="2 3" key="1">
    <citation type="submission" date="2020-08" db="EMBL/GenBank/DDBJ databases">
        <title>Genomic Encyclopedia of Type Strains, Phase IV (KMG-IV): sequencing the most valuable type-strain genomes for metagenomic binning, comparative biology and taxonomic classification.</title>
        <authorList>
            <person name="Goeker M."/>
        </authorList>
    </citation>
    <scope>NUCLEOTIDE SEQUENCE [LARGE SCALE GENOMIC DNA]</scope>
    <source>
        <strain evidence="2 3">DSM 28538</strain>
    </source>
</reference>
<feature type="compositionally biased region" description="Polar residues" evidence="1">
    <location>
        <begin position="145"/>
        <end position="158"/>
    </location>
</feature>
<feature type="compositionally biased region" description="Basic and acidic residues" evidence="1">
    <location>
        <begin position="490"/>
        <end position="499"/>
    </location>
</feature>
<feature type="compositionally biased region" description="Polar residues" evidence="1">
    <location>
        <begin position="124"/>
        <end position="135"/>
    </location>
</feature>
<keyword evidence="3" id="KW-1185">Reference proteome</keyword>
<evidence type="ECO:0000313" key="2">
    <source>
        <dbReference type="EMBL" id="MBB5073989.1"/>
    </source>
</evidence>
<comment type="caution">
    <text evidence="2">The sequence shown here is derived from an EMBL/GenBank/DDBJ whole genome shotgun (WGS) entry which is preliminary data.</text>
</comment>
<feature type="region of interest" description="Disordered" evidence="1">
    <location>
        <begin position="460"/>
        <end position="520"/>
    </location>
</feature>
<dbReference type="RefSeq" id="WP_183228973.1">
    <property type="nucleotide sequence ID" value="NZ_JACHIM010000004.1"/>
</dbReference>
<dbReference type="Proteomes" id="UP000561417">
    <property type="component" value="Unassembled WGS sequence"/>
</dbReference>
<dbReference type="EMBL" id="JACHIM010000004">
    <property type="protein sequence ID" value="MBB5073989.1"/>
    <property type="molecule type" value="Genomic_DNA"/>
</dbReference>
<feature type="region of interest" description="Disordered" evidence="1">
    <location>
        <begin position="312"/>
        <end position="348"/>
    </location>
</feature>
<dbReference type="AlphaFoldDB" id="A0A840NXL2"/>